<dbReference type="InterPro" id="IPR036691">
    <property type="entry name" value="Endo/exonu/phosph_ase_sf"/>
</dbReference>
<dbReference type="PANTHER" id="PTHR33395">
    <property type="entry name" value="TRANSCRIPTASE, PUTATIVE-RELATED-RELATED"/>
    <property type="match status" value="1"/>
</dbReference>
<feature type="domain" description="Endonuclease/exonuclease/phosphatase" evidence="3">
    <location>
        <begin position="46"/>
        <end position="153"/>
    </location>
</feature>
<evidence type="ECO:0000313" key="5">
    <source>
        <dbReference type="Proteomes" id="UP001333110"/>
    </source>
</evidence>
<dbReference type="GO" id="GO:0061343">
    <property type="term" value="P:cell adhesion involved in heart morphogenesis"/>
    <property type="evidence" value="ECO:0007669"/>
    <property type="project" value="TreeGrafter"/>
</dbReference>
<feature type="region of interest" description="Disordered" evidence="1">
    <location>
        <begin position="320"/>
        <end position="350"/>
    </location>
</feature>
<accession>A0AAN7RVX4</accession>
<protein>
    <recommendedName>
        <fullName evidence="6">Reverse transcriptase domain-containing protein</fullName>
    </recommendedName>
</protein>
<dbReference type="GO" id="GO:0003824">
    <property type="term" value="F:catalytic activity"/>
    <property type="evidence" value="ECO:0007669"/>
    <property type="project" value="InterPro"/>
</dbReference>
<feature type="domain" description="Reverse transcriptase" evidence="2">
    <location>
        <begin position="656"/>
        <end position="829"/>
    </location>
</feature>
<feature type="region of interest" description="Disordered" evidence="1">
    <location>
        <begin position="567"/>
        <end position="592"/>
    </location>
</feature>
<dbReference type="Proteomes" id="UP001333110">
    <property type="component" value="Unassembled WGS sequence"/>
</dbReference>
<dbReference type="SUPFAM" id="SSF56219">
    <property type="entry name" value="DNase I-like"/>
    <property type="match status" value="1"/>
</dbReference>
<name>A0AAN7RVX4_MYCAM</name>
<gene>
    <name evidence="4" type="ORF">QYF61_007740</name>
</gene>
<dbReference type="Gene3D" id="3.60.10.10">
    <property type="entry name" value="Endonuclease/exonuclease/phosphatase"/>
    <property type="match status" value="1"/>
</dbReference>
<organism evidence="4 5">
    <name type="scientific">Mycteria americana</name>
    <name type="common">Wood stork</name>
    <dbReference type="NCBI Taxonomy" id="33587"/>
    <lineage>
        <taxon>Eukaryota</taxon>
        <taxon>Metazoa</taxon>
        <taxon>Chordata</taxon>
        <taxon>Craniata</taxon>
        <taxon>Vertebrata</taxon>
        <taxon>Euteleostomi</taxon>
        <taxon>Archelosauria</taxon>
        <taxon>Archosauria</taxon>
        <taxon>Dinosauria</taxon>
        <taxon>Saurischia</taxon>
        <taxon>Theropoda</taxon>
        <taxon>Coelurosauria</taxon>
        <taxon>Aves</taxon>
        <taxon>Neognathae</taxon>
        <taxon>Neoaves</taxon>
        <taxon>Aequornithes</taxon>
        <taxon>Ciconiiformes</taxon>
        <taxon>Ciconiidae</taxon>
        <taxon>Mycteria</taxon>
    </lineage>
</organism>
<proteinExistence type="predicted"/>
<dbReference type="EMBL" id="JAUNZN010000018">
    <property type="protein sequence ID" value="KAK4810766.1"/>
    <property type="molecule type" value="Genomic_DNA"/>
</dbReference>
<dbReference type="Pfam" id="PF00078">
    <property type="entry name" value="RVT_1"/>
    <property type="match status" value="1"/>
</dbReference>
<dbReference type="CDD" id="cd01650">
    <property type="entry name" value="RT_nLTR_like"/>
    <property type="match status" value="1"/>
</dbReference>
<dbReference type="PANTHER" id="PTHR33395:SF22">
    <property type="entry name" value="REVERSE TRANSCRIPTASE DOMAIN-CONTAINING PROTEIN"/>
    <property type="match status" value="1"/>
</dbReference>
<evidence type="ECO:0008006" key="6">
    <source>
        <dbReference type="Google" id="ProtNLM"/>
    </source>
</evidence>
<evidence type="ECO:0000259" key="2">
    <source>
        <dbReference type="Pfam" id="PF00078"/>
    </source>
</evidence>
<dbReference type="InterPro" id="IPR005135">
    <property type="entry name" value="Endo/exonuclease/phosphatase"/>
</dbReference>
<keyword evidence="5" id="KW-1185">Reference proteome</keyword>
<dbReference type="GO" id="GO:0007508">
    <property type="term" value="P:larval heart development"/>
    <property type="evidence" value="ECO:0007669"/>
    <property type="project" value="TreeGrafter"/>
</dbReference>
<dbReference type="InterPro" id="IPR000477">
    <property type="entry name" value="RT_dom"/>
</dbReference>
<dbReference type="Pfam" id="PF14529">
    <property type="entry name" value="Exo_endo_phos_2"/>
    <property type="match status" value="1"/>
</dbReference>
<reference evidence="4 5" key="1">
    <citation type="journal article" date="2023" name="J. Hered.">
        <title>Chromosome-level genome of the wood stork (Mycteria americana) provides insight into avian chromosome evolution.</title>
        <authorList>
            <person name="Flamio R. Jr."/>
            <person name="Ramstad K.M."/>
        </authorList>
    </citation>
    <scope>NUCLEOTIDE SEQUENCE [LARGE SCALE GENOMIC DNA]</scope>
    <source>
        <strain evidence="4">JAX WOST 10</strain>
    </source>
</reference>
<comment type="caution">
    <text evidence="4">The sequence shown here is derived from an EMBL/GenBank/DDBJ whole genome shotgun (WGS) entry which is preliminary data.</text>
</comment>
<evidence type="ECO:0000313" key="4">
    <source>
        <dbReference type="EMBL" id="KAK4810766.1"/>
    </source>
</evidence>
<dbReference type="GO" id="GO:0031012">
    <property type="term" value="C:extracellular matrix"/>
    <property type="evidence" value="ECO:0007669"/>
    <property type="project" value="TreeGrafter"/>
</dbReference>
<dbReference type="PRINTS" id="PR01345">
    <property type="entry name" value="CERVTRCPTASE"/>
</dbReference>
<sequence length="1055" mass="119871">MTSYGFGSGGATGVASVRRCQKHGDDRVECLWVRIRGKANKADIMVGVCYKPPNQDEEADKMFYEQLGQVSQSLALVLVGDFNLPDVCWKYNTAEMKQSRRFLECVEDNFLTQLVSEPNREGALLDLLFVNREGFVGDVMAEGCLGHSDHEMIEFLILGEVRRGVSRTATLDFRRADFGRFRGLVDRVPWEAVLKGKGVQEGWTFFKKEILKVQEQAVPMCRKTSWQGRRPAWLNRELWLELRKKRRVYDLWKKGQATQEDYKDVVRLCREKTRRAKAQPELNPATAIKDNKKGKIATKDEEKAEVLNAFFASIFNSKTSCSGGTQTPELEGRGREPNEAPIVQGEMRPATPLRHTQVGLDGIHPRVLRELAEVLTKPLSVLYQQSWLTGEVPVDWRLANVTPIYKKGRKEDPGNYRPVSLTSLPGKVMEDTVRDIDWDLSRLPRLLKNNGERSCDNIGQGFQYPGMNAIRPHRLMCIQLEQQVLNKFRVGWEFIIPPVTVFQQRAPGVPGPIIGVEDRGEEGIKRPHFVYVPICEVTNLIKGNIVTKDEEKAEVLNAFFASNSKTSCSGGTQTPELEGRGREQNEAPIVQGEMRPATPLRHTQVGLDGIHPRVLRELAEVLTKPLSVLYQQSWLTGEVPVDWRLANVTPIYKKGRKEDPGNYRPVSLTSVPGKVMEQIILSAITQHVQDNQVIRPSQHGFMKGRSCLTNLISFYDRVTHLVDEGKAVDVHSPGETGCSWLGEAYSSLDKKTGWMARPKDWRPVTSGVPQGSALGPVLFNIFINDPDEGIECTLSKFADDTKLCGSVDLLEGRKALQRDLDRLDRWAEVNLLGLHLGHNNPMQRYRLGEEWLESCQAKKDLGLYSDSRLNMSQQCAQVAKKANSILACVRNSVASRSREVIVPLYSALVRPHLEYCVQFWAPHYKKDIEVLEHIQRRTTKLVKGREYKSYEERLRELGLFSLEKRRLRGDPITLYNYLKGDCSEVGVGLFSHITSHRTRGNGLKLCQGRFRLDIRKFYFTERVVKHWNRLPMEVVQPPSLEVFKRHVDVALRDIV</sequence>
<evidence type="ECO:0000256" key="1">
    <source>
        <dbReference type="SAM" id="MobiDB-lite"/>
    </source>
</evidence>
<evidence type="ECO:0000259" key="3">
    <source>
        <dbReference type="Pfam" id="PF14529"/>
    </source>
</evidence>
<dbReference type="AlphaFoldDB" id="A0AAN7RVX4"/>